<protein>
    <recommendedName>
        <fullName evidence="3">DUF3277 domain-containing protein</fullName>
    </recommendedName>
</protein>
<evidence type="ECO:0008006" key="3">
    <source>
        <dbReference type="Google" id="ProtNLM"/>
    </source>
</evidence>
<dbReference type="NCBIfam" id="NF047581">
    <property type="entry name" value="gp105_phage_fam"/>
    <property type="match status" value="1"/>
</dbReference>
<dbReference type="AlphaFoldDB" id="H6NDT7"/>
<proteinExistence type="predicted"/>
<evidence type="ECO:0000313" key="2">
    <source>
        <dbReference type="Proteomes" id="UP000007523"/>
    </source>
</evidence>
<name>H6NDT7_9BACL</name>
<gene>
    <name evidence="1" type="ORF">PM3016_5436</name>
</gene>
<dbReference type="HOGENOM" id="CLU_139709_1_0_9"/>
<dbReference type="EMBL" id="CP003235">
    <property type="protein sequence ID" value="AFC32136.1"/>
    <property type="molecule type" value="Genomic_DNA"/>
</dbReference>
<dbReference type="RefSeq" id="WP_014371572.1">
    <property type="nucleotide sequence ID" value="NC_016935.1"/>
</dbReference>
<dbReference type="Pfam" id="PF11681">
    <property type="entry name" value="Phage_Tube_PhiTE"/>
    <property type="match status" value="1"/>
</dbReference>
<dbReference type="InterPro" id="IPR021695">
    <property type="entry name" value="Phage_KPP10_Orf10"/>
</dbReference>
<reference evidence="1 2" key="1">
    <citation type="journal article" date="2012" name="J. Bacteriol.">
        <title>Complete Genome Sequence of Paenibacillus mucilaginosus 3016, a Bacterium Functional as Microbial Fertilizer.</title>
        <authorList>
            <person name="Ma M."/>
            <person name="Wang Z."/>
            <person name="Li L."/>
            <person name="Jiang X."/>
            <person name="Guan D."/>
            <person name="Cao F."/>
            <person name="Chen H."/>
            <person name="Wang X."/>
            <person name="Shen D."/>
            <person name="Du B."/>
            <person name="Li J."/>
        </authorList>
    </citation>
    <scope>NUCLEOTIDE SEQUENCE [LARGE SCALE GENOMIC DNA]</scope>
    <source>
        <strain evidence="1 2">3016</strain>
    </source>
</reference>
<organism evidence="1 2">
    <name type="scientific">Paenibacillus mucilaginosus 3016</name>
    <dbReference type="NCBI Taxonomy" id="1116391"/>
    <lineage>
        <taxon>Bacteria</taxon>
        <taxon>Bacillati</taxon>
        <taxon>Bacillota</taxon>
        <taxon>Bacilli</taxon>
        <taxon>Bacillales</taxon>
        <taxon>Paenibacillaceae</taxon>
        <taxon>Paenibacillus</taxon>
    </lineage>
</organism>
<accession>H6NDT7</accession>
<dbReference type="Proteomes" id="UP000007523">
    <property type="component" value="Chromosome"/>
</dbReference>
<dbReference type="STRING" id="1116391.PM3016_5436"/>
<keyword evidence="2" id="KW-1185">Reference proteome</keyword>
<evidence type="ECO:0000313" key="1">
    <source>
        <dbReference type="EMBL" id="AFC32136.1"/>
    </source>
</evidence>
<sequence length="134" mass="14773">MKNVSTFNAKDVAITVNNIFLTGVAEDSFVTASKDEDEFTTSVGAQGDVSVSEVNNPLGTITVTLQQSSPYVEYLNRLAVSKTMVPIWVFYNGRPKEKIGGTQARIKRPAAVNYSDDATDSNRSFEFQVFDYTQ</sequence>
<dbReference type="KEGG" id="pmq:PM3016_5436"/>